<dbReference type="Pfam" id="PF10282">
    <property type="entry name" value="Lactonase"/>
    <property type="match status" value="1"/>
</dbReference>
<comment type="caution">
    <text evidence="2">The sequence shown here is derived from an EMBL/GenBank/DDBJ whole genome shotgun (WGS) entry which is preliminary data.</text>
</comment>
<evidence type="ECO:0000313" key="2">
    <source>
        <dbReference type="EMBL" id="KEZ89807.1"/>
    </source>
</evidence>
<name>A0A084JLH3_9FIRM</name>
<dbReference type="GO" id="GO:0017057">
    <property type="term" value="F:6-phosphogluconolactonase activity"/>
    <property type="evidence" value="ECO:0007669"/>
    <property type="project" value="TreeGrafter"/>
</dbReference>
<dbReference type="InterPro" id="IPR011048">
    <property type="entry name" value="Haem_d1_sf"/>
</dbReference>
<gene>
    <name evidence="2" type="ORF">IO98_14175</name>
</gene>
<reference evidence="2 3" key="1">
    <citation type="submission" date="2014-07" db="EMBL/GenBank/DDBJ databases">
        <title>Draft genome of Clostridium celerecrescens 152B isolated from sediments associated with methane hydrate from Krishna Godavari basin.</title>
        <authorList>
            <person name="Honkalas V.S."/>
            <person name="Dabir A.P."/>
            <person name="Arora P."/>
            <person name="Dhakephalkar P.K."/>
        </authorList>
    </citation>
    <scope>NUCLEOTIDE SEQUENCE [LARGE SCALE GENOMIC DNA]</scope>
    <source>
        <strain evidence="2 3">152B</strain>
    </source>
</reference>
<dbReference type="AlphaFoldDB" id="A0A084JLH3"/>
<comment type="similarity">
    <text evidence="1">Belongs to the cycloisomerase 2 family.</text>
</comment>
<dbReference type="PANTHER" id="PTHR30344">
    <property type="entry name" value="6-PHOSPHOGLUCONOLACTONASE-RELATED"/>
    <property type="match status" value="1"/>
</dbReference>
<accession>A0A084JLH3</accession>
<evidence type="ECO:0008006" key="4">
    <source>
        <dbReference type="Google" id="ProtNLM"/>
    </source>
</evidence>
<evidence type="ECO:0000256" key="1">
    <source>
        <dbReference type="ARBA" id="ARBA00005564"/>
    </source>
</evidence>
<organism evidence="2 3">
    <name type="scientific">Lacrimispora celerecrescens</name>
    <dbReference type="NCBI Taxonomy" id="29354"/>
    <lineage>
        <taxon>Bacteria</taxon>
        <taxon>Bacillati</taxon>
        <taxon>Bacillota</taxon>
        <taxon>Clostridia</taxon>
        <taxon>Lachnospirales</taxon>
        <taxon>Lachnospiraceae</taxon>
        <taxon>Lacrimispora</taxon>
    </lineage>
</organism>
<keyword evidence="3" id="KW-1185">Reference proteome</keyword>
<dbReference type="InterPro" id="IPR015943">
    <property type="entry name" value="WD40/YVTN_repeat-like_dom_sf"/>
</dbReference>
<dbReference type="InterPro" id="IPR019405">
    <property type="entry name" value="Lactonase_7-beta_prop"/>
</dbReference>
<sequence length="357" mass="39380">MKQYFVIGSYTEPILFGTGEVSQGKGKGISFCTFEDGKIEVKKEIAVKNPSFLYVNELNKKIYAVNEMKEYLGKTGGGITQLAYDEEGNMSIEGSWNTYGIDPCHIAVGPNGQFVAIANYSSGSVTVYPIDEKGNVKNDCQLFQHKGCSIHQLRQEGPHAHSCIFVPDQGLFYVSDLGIDKLVAYRYEGSIVYSEDSASVSVPAGSGPRYGEFGKDGKHFYLINEISSQVMHFTYDAGKMEFQNAVNTIPQDFTGSNTCSDLHMTPDGKFLYASNRGHDSLACYQIEEDGSLTFVERQLCGGKTPRNFAIDPTGKYMLVGNQDSDSITVFEIEENGHINQVNQMSTGAPVCIRFFQL</sequence>
<dbReference type="SUPFAM" id="SSF51004">
    <property type="entry name" value="C-terminal (heme d1) domain of cytochrome cd1-nitrite reductase"/>
    <property type="match status" value="1"/>
</dbReference>
<dbReference type="InterPro" id="IPR050282">
    <property type="entry name" value="Cycloisomerase_2"/>
</dbReference>
<dbReference type="EMBL" id="JPME01000015">
    <property type="protein sequence ID" value="KEZ89807.1"/>
    <property type="molecule type" value="Genomic_DNA"/>
</dbReference>
<evidence type="ECO:0000313" key="3">
    <source>
        <dbReference type="Proteomes" id="UP000028525"/>
    </source>
</evidence>
<dbReference type="Gene3D" id="2.130.10.10">
    <property type="entry name" value="YVTN repeat-like/Quinoprotein amine dehydrogenase"/>
    <property type="match status" value="1"/>
</dbReference>
<dbReference type="STRING" id="29354.IO98_14175"/>
<proteinExistence type="inferred from homology"/>
<dbReference type="OrthoDB" id="9790815at2"/>
<dbReference type="PANTHER" id="PTHR30344:SF1">
    <property type="entry name" value="6-PHOSPHOGLUCONOLACTONASE"/>
    <property type="match status" value="1"/>
</dbReference>
<dbReference type="Proteomes" id="UP000028525">
    <property type="component" value="Unassembled WGS sequence"/>
</dbReference>
<protein>
    <recommendedName>
        <fullName evidence="4">6-phosphogluconolactonase</fullName>
    </recommendedName>
</protein>